<accession>A0ABP5F8K8</accession>
<proteinExistence type="predicted"/>
<dbReference type="EMBL" id="BAAAQN010000006">
    <property type="protein sequence ID" value="GAA2018957.1"/>
    <property type="molecule type" value="Genomic_DNA"/>
</dbReference>
<evidence type="ECO:0000313" key="2">
    <source>
        <dbReference type="Proteomes" id="UP001500751"/>
    </source>
</evidence>
<gene>
    <name evidence="1" type="ORF">GCM10009839_14050</name>
</gene>
<organism evidence="1 2">
    <name type="scientific">Catenulispora yoronensis</name>
    <dbReference type="NCBI Taxonomy" id="450799"/>
    <lineage>
        <taxon>Bacteria</taxon>
        <taxon>Bacillati</taxon>
        <taxon>Actinomycetota</taxon>
        <taxon>Actinomycetes</taxon>
        <taxon>Catenulisporales</taxon>
        <taxon>Catenulisporaceae</taxon>
        <taxon>Catenulispora</taxon>
    </lineage>
</organism>
<keyword evidence="2" id="KW-1185">Reference proteome</keyword>
<dbReference type="RefSeq" id="WP_344664680.1">
    <property type="nucleotide sequence ID" value="NZ_BAAAQN010000006.1"/>
</dbReference>
<name>A0ABP5F8K8_9ACTN</name>
<protein>
    <recommendedName>
        <fullName evidence="3">Phage major capsid protein</fullName>
    </recommendedName>
</protein>
<evidence type="ECO:0000313" key="1">
    <source>
        <dbReference type="EMBL" id="GAA2018957.1"/>
    </source>
</evidence>
<dbReference type="InterPro" id="IPR035198">
    <property type="entry name" value="SU10_MCP"/>
</dbReference>
<dbReference type="Proteomes" id="UP001500751">
    <property type="component" value="Unassembled WGS sequence"/>
</dbReference>
<comment type="caution">
    <text evidence="1">The sequence shown here is derived from an EMBL/GenBank/DDBJ whole genome shotgun (WGS) entry which is preliminary data.</text>
</comment>
<evidence type="ECO:0008006" key="3">
    <source>
        <dbReference type="Google" id="ProtNLM"/>
    </source>
</evidence>
<sequence length="454" mass="47933">MTAELREALNAVGASPFLPKVIDPVMVELQRRYSPLVTAIPAIQWPTDIYNFNTRTQISSGGWVSDGGASPVANGTYVQNQYKMSHFQTVGSVTGYAQEVTQQLVNLRETDIKGSIRGMTWDVETALLWANSACSANGPRPQFDGLDTMISNYGGANQNAIDANGASLNLSVLDRLIDMVETNSAEPTGNSPWALVMSSTANSKIANLLTPQQRFVDKVEIAPGLNVMSYRDIPILKSSFLQARALSMGTVTATPSANGGSLAAGQYFYRISPVIARQGEISPSAEVSATTTGATGQVALAFTIPTGLEGAQPTLYKVWRGTAAGQETLLGWVDATVGLAADGITAIMTATITDTGTALVPSNGATVPGILPTTYYGTNTGIGPGGAGLENIFLISRDPQNLVRPWVRQYKPLDLYPTTASPDSMPYALITDTTLGVRAAKFVGRASRVAVSLS</sequence>
<dbReference type="Pfam" id="PF17236">
    <property type="entry name" value="SU10_MCP"/>
    <property type="match status" value="1"/>
</dbReference>
<reference evidence="2" key="1">
    <citation type="journal article" date="2019" name="Int. J. Syst. Evol. Microbiol.">
        <title>The Global Catalogue of Microorganisms (GCM) 10K type strain sequencing project: providing services to taxonomists for standard genome sequencing and annotation.</title>
        <authorList>
            <consortium name="The Broad Institute Genomics Platform"/>
            <consortium name="The Broad Institute Genome Sequencing Center for Infectious Disease"/>
            <person name="Wu L."/>
            <person name="Ma J."/>
        </authorList>
    </citation>
    <scope>NUCLEOTIDE SEQUENCE [LARGE SCALE GENOMIC DNA]</scope>
    <source>
        <strain evidence="2">JCM 16014</strain>
    </source>
</reference>